<dbReference type="Pfam" id="PF01047">
    <property type="entry name" value="MarR"/>
    <property type="match status" value="1"/>
</dbReference>
<dbReference type="PANTHER" id="PTHR39515:SF2">
    <property type="entry name" value="HTH-TYPE TRANSCRIPTIONAL REGULATOR RV0880"/>
    <property type="match status" value="1"/>
</dbReference>
<evidence type="ECO:0000313" key="4">
    <source>
        <dbReference type="Proteomes" id="UP000008221"/>
    </source>
</evidence>
<feature type="compositionally biased region" description="Basic and acidic residues" evidence="1">
    <location>
        <begin position="182"/>
        <end position="193"/>
    </location>
</feature>
<dbReference type="SUPFAM" id="SSF46785">
    <property type="entry name" value="Winged helix' DNA-binding domain"/>
    <property type="match status" value="1"/>
</dbReference>
<dbReference type="Gene3D" id="1.10.10.10">
    <property type="entry name" value="Winged helix-like DNA-binding domain superfamily/Winged helix DNA-binding domain"/>
    <property type="match status" value="1"/>
</dbReference>
<name>A0LQW0_ACIC1</name>
<organism evidence="3 4">
    <name type="scientific">Acidothermus cellulolyticus (strain ATCC 43068 / DSM 8971 / 11B)</name>
    <dbReference type="NCBI Taxonomy" id="351607"/>
    <lineage>
        <taxon>Bacteria</taxon>
        <taxon>Bacillati</taxon>
        <taxon>Actinomycetota</taxon>
        <taxon>Actinomycetes</taxon>
        <taxon>Acidothermales</taxon>
        <taxon>Acidothermaceae</taxon>
        <taxon>Acidothermus</taxon>
    </lineage>
</organism>
<dbReference type="PANTHER" id="PTHR39515">
    <property type="entry name" value="CONSERVED PROTEIN"/>
    <property type="match status" value="1"/>
</dbReference>
<dbReference type="SMART" id="SM00347">
    <property type="entry name" value="HTH_MARR"/>
    <property type="match status" value="1"/>
</dbReference>
<dbReference type="RefSeq" id="WP_011718884.1">
    <property type="nucleotide sequence ID" value="NC_008578.1"/>
</dbReference>
<keyword evidence="4" id="KW-1185">Reference proteome</keyword>
<dbReference type="InParanoid" id="A0LQW0"/>
<accession>A0LQW0</accession>
<protein>
    <submittedName>
        <fullName evidence="3">Transcriptional regulator, MarR family</fullName>
    </submittedName>
</protein>
<dbReference type="STRING" id="351607.Acel_0044"/>
<dbReference type="GO" id="GO:0003700">
    <property type="term" value="F:DNA-binding transcription factor activity"/>
    <property type="evidence" value="ECO:0007669"/>
    <property type="project" value="InterPro"/>
</dbReference>
<evidence type="ECO:0000256" key="1">
    <source>
        <dbReference type="SAM" id="MobiDB-lite"/>
    </source>
</evidence>
<dbReference type="PROSITE" id="PS50995">
    <property type="entry name" value="HTH_MARR_2"/>
    <property type="match status" value="1"/>
</dbReference>
<feature type="region of interest" description="Disordered" evidence="1">
    <location>
        <begin position="148"/>
        <end position="193"/>
    </location>
</feature>
<proteinExistence type="predicted"/>
<feature type="domain" description="HTH marR-type" evidence="2">
    <location>
        <begin position="1"/>
        <end position="133"/>
    </location>
</feature>
<dbReference type="KEGG" id="ace:Acel_0044"/>
<dbReference type="InterPro" id="IPR036390">
    <property type="entry name" value="WH_DNA-bd_sf"/>
</dbReference>
<evidence type="ECO:0000313" key="3">
    <source>
        <dbReference type="EMBL" id="ABK51820.1"/>
    </source>
</evidence>
<dbReference type="InterPro" id="IPR036388">
    <property type="entry name" value="WH-like_DNA-bd_sf"/>
</dbReference>
<gene>
    <name evidence="3" type="ordered locus">Acel_0044</name>
</gene>
<dbReference type="eggNOG" id="COG1846">
    <property type="taxonomic scope" value="Bacteria"/>
</dbReference>
<reference evidence="3 4" key="1">
    <citation type="journal article" date="2009" name="Genome Res.">
        <title>Complete genome of the cellulolytic thermophile Acidothermus cellulolyticus 11B provides insights into its ecophysiological and evolutionary adaptations.</title>
        <authorList>
            <person name="Barabote R.D."/>
            <person name="Xie G."/>
            <person name="Leu D.H."/>
            <person name="Normand P."/>
            <person name="Necsulea A."/>
            <person name="Daubin V."/>
            <person name="Medigue C."/>
            <person name="Adney W.S."/>
            <person name="Xu X.C."/>
            <person name="Lapidus A."/>
            <person name="Parales R.E."/>
            <person name="Detter C."/>
            <person name="Pujic P."/>
            <person name="Bruce D."/>
            <person name="Lavire C."/>
            <person name="Challacombe J.F."/>
            <person name="Brettin T.S."/>
            <person name="Berry A.M."/>
        </authorList>
    </citation>
    <scope>NUCLEOTIDE SEQUENCE [LARGE SCALE GENOMIC DNA]</scope>
    <source>
        <strain evidence="4">ATCC 43068 / DSM 8971 / 11B</strain>
    </source>
</reference>
<dbReference type="HOGENOM" id="CLU_1406069_0_0_11"/>
<dbReference type="EMBL" id="CP000481">
    <property type="protein sequence ID" value="ABK51820.1"/>
    <property type="molecule type" value="Genomic_DNA"/>
</dbReference>
<sequence>MAKTDAADLAALFDRILWSLRTITPRPESATALSVLDTLDREGPLRISDLVTREHISQPGMTQLACRLEHSGLVRRLGDPVDRRATVVEITRDGRNVLHEFRTQRASALARALAALSPAHRAQLRAAHPALAALRCALAVSVRGESSEAAGWHEPARTPGHQAPSGGRTRGAALRRRSSSSPDRERRMRAAKR</sequence>
<dbReference type="InterPro" id="IPR000835">
    <property type="entry name" value="HTH_MarR-typ"/>
</dbReference>
<dbReference type="Proteomes" id="UP000008221">
    <property type="component" value="Chromosome"/>
</dbReference>
<evidence type="ECO:0000259" key="2">
    <source>
        <dbReference type="PROSITE" id="PS50995"/>
    </source>
</evidence>
<dbReference type="AlphaFoldDB" id="A0LQW0"/>
<dbReference type="InterPro" id="IPR052526">
    <property type="entry name" value="HTH-type_Bedaq_tolerance"/>
</dbReference>